<dbReference type="EMBL" id="CAJVRL010000082">
    <property type="protein sequence ID" value="CAG8958373.1"/>
    <property type="molecule type" value="Genomic_DNA"/>
</dbReference>
<organism evidence="3 4">
    <name type="scientific">Hymenoscyphus fraxineus</name>
    <dbReference type="NCBI Taxonomy" id="746836"/>
    <lineage>
        <taxon>Eukaryota</taxon>
        <taxon>Fungi</taxon>
        <taxon>Dikarya</taxon>
        <taxon>Ascomycota</taxon>
        <taxon>Pezizomycotina</taxon>
        <taxon>Leotiomycetes</taxon>
        <taxon>Helotiales</taxon>
        <taxon>Helotiaceae</taxon>
        <taxon>Hymenoscyphus</taxon>
    </lineage>
</organism>
<keyword evidence="4" id="KW-1185">Reference proteome</keyword>
<feature type="region of interest" description="Disordered" evidence="1">
    <location>
        <begin position="1"/>
        <end position="24"/>
    </location>
</feature>
<evidence type="ECO:0000313" key="4">
    <source>
        <dbReference type="Proteomes" id="UP000696280"/>
    </source>
</evidence>
<dbReference type="Pfam" id="PF24864">
    <property type="entry name" value="DUF7730"/>
    <property type="match status" value="1"/>
</dbReference>
<evidence type="ECO:0000313" key="3">
    <source>
        <dbReference type="EMBL" id="CAG8958373.1"/>
    </source>
</evidence>
<dbReference type="PANTHER" id="PTHR38790">
    <property type="entry name" value="2EXR DOMAIN-CONTAINING PROTEIN-RELATED"/>
    <property type="match status" value="1"/>
</dbReference>
<dbReference type="OrthoDB" id="5413827at2759"/>
<comment type="caution">
    <text evidence="3">The sequence shown here is derived from an EMBL/GenBank/DDBJ whole genome shotgun (WGS) entry which is preliminary data.</text>
</comment>
<evidence type="ECO:0000256" key="1">
    <source>
        <dbReference type="SAM" id="MobiDB-lite"/>
    </source>
</evidence>
<dbReference type="AlphaFoldDB" id="A0A9N9PX08"/>
<name>A0A9N9PX08_9HELO</name>
<gene>
    <name evidence="3" type="ORF">HYFRA_00011050</name>
</gene>
<accession>A0A9N9PX08</accession>
<sequence>MPPTQSDTVHSDEVQQRPGFNIDAPMTPRQQAIYESNKASSPLLRLPPEVRLAIWELLIGENTIHVVRHHLPFSWSTICQSPVTASHAYQLSRCPAYEESMDRGSKADMRCWINRHRTCIERPPNTRYLDLGILTLCRLTYMETMDTIWRTNTWTFSCNSLFKDWLLTRTTAQMRYISRIHLDRCVTRHLFSLLAKRKEEPLKLLQIYISPDNLGQIAEITKCPPAGKIEVIFFDWKVAHADAENESTSQMKLWERSVAVAEELHVSLMEKMRKC</sequence>
<dbReference type="Proteomes" id="UP000696280">
    <property type="component" value="Unassembled WGS sequence"/>
</dbReference>
<evidence type="ECO:0000259" key="2">
    <source>
        <dbReference type="Pfam" id="PF24864"/>
    </source>
</evidence>
<dbReference type="InterPro" id="IPR056632">
    <property type="entry name" value="DUF7730"/>
</dbReference>
<dbReference type="PANTHER" id="PTHR38790:SF4">
    <property type="entry name" value="2EXR DOMAIN-CONTAINING PROTEIN"/>
    <property type="match status" value="1"/>
</dbReference>
<proteinExistence type="predicted"/>
<reference evidence="3" key="1">
    <citation type="submission" date="2021-07" db="EMBL/GenBank/DDBJ databases">
        <authorList>
            <person name="Durling M."/>
        </authorList>
    </citation>
    <scope>NUCLEOTIDE SEQUENCE</scope>
</reference>
<protein>
    <recommendedName>
        <fullName evidence="2">DUF7730 domain-containing protein</fullName>
    </recommendedName>
</protein>
<feature type="domain" description="DUF7730" evidence="2">
    <location>
        <begin position="38"/>
        <end position="191"/>
    </location>
</feature>